<reference evidence="2" key="1">
    <citation type="submission" date="2022-07" db="EMBL/GenBank/DDBJ databases">
        <title>Genome analysis of Parmales, a sister group of diatoms, reveals the evolutionary specialization of diatoms from phago-mixotrophs to photoautotrophs.</title>
        <authorList>
            <person name="Ban H."/>
            <person name="Sato S."/>
            <person name="Yoshikawa S."/>
            <person name="Kazumasa Y."/>
            <person name="Nakamura Y."/>
            <person name="Ichinomiya M."/>
            <person name="Saitoh K."/>
            <person name="Sato N."/>
            <person name="Blanc-Mathieu R."/>
            <person name="Endo H."/>
            <person name="Kuwata A."/>
            <person name="Ogata H."/>
        </authorList>
    </citation>
    <scope>NUCLEOTIDE SEQUENCE</scope>
</reference>
<sequence length="452" mass="50181">MIRTTYTSASKLSNTTSKWWEESDASDSDYDDDDMDDFDFKAERAKVLEIARQQREVARWYLHPEDPVPSSLGARCFFDRASSDITYLNEVDETAPKGIVDVETADEMQERDECLAAAAEMKETVSWYLHPERPVITSGNTARCYFGRASSDITYLNEVDETAPKGIVDVETADEMQERAECLAAAAEMKETVSWYHHPSTPLKVDPVSSGRNYFGRASAPEQMSVEDADDMAECLAAATEMKERISWYHHPSTPLKVDPVSSGRNYFGRASAPEQMEDDDADDMAECLEAAREMKEKVSWYLHPERPVTTNGNTARCFFDRASAPEQMSVEDADDMAECLAAAATMKETVSWFHHPSTPLKVDPASSARNYFQPNASQISTRRLRGESIMDQFEMEGLGGHTSCQDALRASLGAVAIDTSGSIDPSEEGSSEKEGNLSRSPSSVMLFEQAA</sequence>
<protein>
    <submittedName>
        <fullName evidence="2">Uncharacterized protein</fullName>
    </submittedName>
</protein>
<feature type="region of interest" description="Disordered" evidence="1">
    <location>
        <begin position="1"/>
        <end position="32"/>
    </location>
</feature>
<evidence type="ECO:0000313" key="2">
    <source>
        <dbReference type="EMBL" id="GMH47861.1"/>
    </source>
</evidence>
<dbReference type="EMBL" id="BRXZ01003126">
    <property type="protein sequence ID" value="GMH47861.1"/>
    <property type="molecule type" value="Genomic_DNA"/>
</dbReference>
<evidence type="ECO:0000313" key="3">
    <source>
        <dbReference type="Proteomes" id="UP001165082"/>
    </source>
</evidence>
<feature type="compositionally biased region" description="Polar residues" evidence="1">
    <location>
        <begin position="1"/>
        <end position="18"/>
    </location>
</feature>
<name>A0A9W6Z8X5_9STRA</name>
<evidence type="ECO:0000256" key="1">
    <source>
        <dbReference type="SAM" id="MobiDB-lite"/>
    </source>
</evidence>
<feature type="region of interest" description="Disordered" evidence="1">
    <location>
        <begin position="420"/>
        <end position="452"/>
    </location>
</feature>
<feature type="compositionally biased region" description="Acidic residues" evidence="1">
    <location>
        <begin position="22"/>
        <end position="32"/>
    </location>
</feature>
<organism evidence="2 3">
    <name type="scientific">Triparma retinervis</name>
    <dbReference type="NCBI Taxonomy" id="2557542"/>
    <lineage>
        <taxon>Eukaryota</taxon>
        <taxon>Sar</taxon>
        <taxon>Stramenopiles</taxon>
        <taxon>Ochrophyta</taxon>
        <taxon>Bolidophyceae</taxon>
        <taxon>Parmales</taxon>
        <taxon>Triparmaceae</taxon>
        <taxon>Triparma</taxon>
    </lineage>
</organism>
<keyword evidence="3" id="KW-1185">Reference proteome</keyword>
<dbReference type="Proteomes" id="UP001165082">
    <property type="component" value="Unassembled WGS sequence"/>
</dbReference>
<dbReference type="OrthoDB" id="47772at2759"/>
<comment type="caution">
    <text evidence="2">The sequence shown here is derived from an EMBL/GenBank/DDBJ whole genome shotgun (WGS) entry which is preliminary data.</text>
</comment>
<proteinExistence type="predicted"/>
<accession>A0A9W6Z8X5</accession>
<gene>
    <name evidence="2" type="ORF">TrRE_jg6025</name>
</gene>
<dbReference type="AlphaFoldDB" id="A0A9W6Z8X5"/>